<comment type="catalytic activity">
    <reaction evidence="8 9">
        <text>(R)-4'-phosphopantetheine + ATP + H(+) = 3'-dephospho-CoA + diphosphate</text>
        <dbReference type="Rhea" id="RHEA:19801"/>
        <dbReference type="ChEBI" id="CHEBI:15378"/>
        <dbReference type="ChEBI" id="CHEBI:30616"/>
        <dbReference type="ChEBI" id="CHEBI:33019"/>
        <dbReference type="ChEBI" id="CHEBI:57328"/>
        <dbReference type="ChEBI" id="CHEBI:61723"/>
        <dbReference type="EC" id="2.7.7.3"/>
    </reaction>
</comment>
<evidence type="ECO:0000256" key="8">
    <source>
        <dbReference type="ARBA" id="ARBA00029346"/>
    </source>
</evidence>
<evidence type="ECO:0000256" key="5">
    <source>
        <dbReference type="ARBA" id="ARBA00022840"/>
    </source>
</evidence>
<feature type="binding site" evidence="9">
    <location>
        <begin position="92"/>
        <end position="94"/>
    </location>
    <ligand>
        <name>ATP</name>
        <dbReference type="ChEBI" id="CHEBI:30616"/>
    </ligand>
</feature>
<keyword evidence="6 9" id="KW-0460">Magnesium</keyword>
<accession>A0A381E022</accession>
<evidence type="ECO:0000256" key="9">
    <source>
        <dbReference type="HAMAP-Rule" id="MF_00151"/>
    </source>
</evidence>
<keyword evidence="7 9" id="KW-0173">Coenzyme A biosynthesis</keyword>
<feature type="domain" description="Cytidyltransferase-like" evidence="10">
    <location>
        <begin position="6"/>
        <end position="137"/>
    </location>
</feature>
<name>A0A381E022_9GAMM</name>
<evidence type="ECO:0000256" key="7">
    <source>
        <dbReference type="ARBA" id="ARBA00022993"/>
    </source>
</evidence>
<dbReference type="Proteomes" id="UP000254572">
    <property type="component" value="Unassembled WGS sequence"/>
</dbReference>
<dbReference type="NCBIfam" id="TIGR00125">
    <property type="entry name" value="cyt_tran_rel"/>
    <property type="match status" value="1"/>
</dbReference>
<dbReference type="PANTHER" id="PTHR21342:SF1">
    <property type="entry name" value="PHOSPHOPANTETHEINE ADENYLYLTRANSFERASE"/>
    <property type="match status" value="1"/>
</dbReference>
<dbReference type="SUPFAM" id="SSF52374">
    <property type="entry name" value="Nucleotidylyl transferase"/>
    <property type="match status" value="1"/>
</dbReference>
<dbReference type="GO" id="GO:0005524">
    <property type="term" value="F:ATP binding"/>
    <property type="evidence" value="ECO:0007669"/>
    <property type="project" value="UniProtKB-KW"/>
</dbReference>
<evidence type="ECO:0000259" key="10">
    <source>
        <dbReference type="Pfam" id="PF01467"/>
    </source>
</evidence>
<comment type="pathway">
    <text evidence="9">Cofactor biosynthesis; coenzyme A biosynthesis; CoA from (R)-pantothenate: step 4/5.</text>
</comment>
<dbReference type="GO" id="GO:0004595">
    <property type="term" value="F:pantetheine-phosphate adenylyltransferase activity"/>
    <property type="evidence" value="ECO:0007669"/>
    <property type="project" value="UniProtKB-UniRule"/>
</dbReference>
<comment type="subcellular location">
    <subcellularLocation>
        <location evidence="9">Cytoplasm</location>
    </subcellularLocation>
</comment>
<comment type="cofactor">
    <cofactor evidence="9">
        <name>Mg(2+)</name>
        <dbReference type="ChEBI" id="CHEBI:18420"/>
    </cofactor>
</comment>
<keyword evidence="3 9" id="KW-0548">Nucleotidyltransferase</keyword>
<evidence type="ECO:0000256" key="4">
    <source>
        <dbReference type="ARBA" id="ARBA00022741"/>
    </source>
</evidence>
<dbReference type="PRINTS" id="PR01020">
    <property type="entry name" value="LPSBIOSNTHSS"/>
</dbReference>
<dbReference type="GO" id="GO:0015937">
    <property type="term" value="P:coenzyme A biosynthetic process"/>
    <property type="evidence" value="ECO:0007669"/>
    <property type="project" value="UniProtKB-UniRule"/>
</dbReference>
<dbReference type="NCBIfam" id="TIGR01510">
    <property type="entry name" value="coaD_prev_kdtB"/>
    <property type="match status" value="1"/>
</dbReference>
<dbReference type="PANTHER" id="PTHR21342">
    <property type="entry name" value="PHOSPHOPANTETHEINE ADENYLYLTRANSFERASE"/>
    <property type="match status" value="1"/>
</dbReference>
<dbReference type="AlphaFoldDB" id="A0A381E022"/>
<gene>
    <name evidence="9 11" type="primary">coaD</name>
    <name evidence="11" type="ORF">NCTC13294_00405</name>
</gene>
<dbReference type="EC" id="2.7.7.3" evidence="9"/>
<evidence type="ECO:0000313" key="11">
    <source>
        <dbReference type="EMBL" id="SUX18979.1"/>
    </source>
</evidence>
<feature type="binding site" evidence="9">
    <location>
        <position position="77"/>
    </location>
    <ligand>
        <name>substrate</name>
    </ligand>
</feature>
<comment type="subunit">
    <text evidence="9">Homohexamer.</text>
</comment>
<comment type="function">
    <text evidence="9">Reversibly transfers an adenylyl group from ATP to 4'-phosphopantetheine, yielding dephospho-CoA (dPCoA) and pyrophosphate.</text>
</comment>
<proteinExistence type="inferred from homology"/>
<dbReference type="GO" id="GO:0005737">
    <property type="term" value="C:cytoplasm"/>
    <property type="evidence" value="ECO:0007669"/>
    <property type="project" value="UniProtKB-SubCell"/>
</dbReference>
<keyword evidence="4 9" id="KW-0547">Nucleotide-binding</keyword>
<dbReference type="Pfam" id="PF01467">
    <property type="entry name" value="CTP_transf_like"/>
    <property type="match status" value="1"/>
</dbReference>
<reference evidence="11 12" key="1">
    <citation type="submission" date="2018-06" db="EMBL/GenBank/DDBJ databases">
        <authorList>
            <consortium name="Pathogen Informatics"/>
            <person name="Doyle S."/>
        </authorList>
    </citation>
    <scope>NUCLEOTIDE SEQUENCE [LARGE SCALE GENOMIC DNA]</scope>
    <source>
        <strain evidence="11 12">NCTC13294</strain>
    </source>
</reference>
<keyword evidence="2 9" id="KW-0808">Transferase</keyword>
<dbReference type="InterPro" id="IPR004821">
    <property type="entry name" value="Cyt_trans-like"/>
</dbReference>
<dbReference type="InterPro" id="IPR001980">
    <property type="entry name" value="PPAT"/>
</dbReference>
<dbReference type="RefSeq" id="WP_115610705.1">
    <property type="nucleotide sequence ID" value="NZ_JBHLZC010000001.1"/>
</dbReference>
<evidence type="ECO:0000256" key="2">
    <source>
        <dbReference type="ARBA" id="ARBA00022679"/>
    </source>
</evidence>
<feature type="binding site" evidence="9">
    <location>
        <position position="10"/>
    </location>
    <ligand>
        <name>substrate</name>
    </ligand>
</feature>
<feature type="binding site" evidence="9">
    <location>
        <position position="91"/>
    </location>
    <ligand>
        <name>substrate</name>
    </ligand>
</feature>
<keyword evidence="5 9" id="KW-0067">ATP-binding</keyword>
<keyword evidence="12" id="KW-1185">Reference proteome</keyword>
<evidence type="ECO:0000256" key="1">
    <source>
        <dbReference type="ARBA" id="ARBA00022490"/>
    </source>
</evidence>
<keyword evidence="1 9" id="KW-0963">Cytoplasm</keyword>
<dbReference type="CDD" id="cd02163">
    <property type="entry name" value="PPAT"/>
    <property type="match status" value="1"/>
</dbReference>
<evidence type="ECO:0000313" key="12">
    <source>
        <dbReference type="Proteomes" id="UP000254572"/>
    </source>
</evidence>
<dbReference type="EMBL" id="UFUW01000001">
    <property type="protein sequence ID" value="SUX18979.1"/>
    <property type="molecule type" value="Genomic_DNA"/>
</dbReference>
<organism evidence="11 12">
    <name type="scientific">Cardiobacterium valvarum</name>
    <dbReference type="NCBI Taxonomy" id="194702"/>
    <lineage>
        <taxon>Bacteria</taxon>
        <taxon>Pseudomonadati</taxon>
        <taxon>Pseudomonadota</taxon>
        <taxon>Gammaproteobacteria</taxon>
        <taxon>Cardiobacteriales</taxon>
        <taxon>Cardiobacteriaceae</taxon>
        <taxon>Cardiobacterium</taxon>
    </lineage>
</organism>
<feature type="site" description="Transition state stabilizer" evidence="9">
    <location>
        <position position="18"/>
    </location>
</feature>
<evidence type="ECO:0000256" key="3">
    <source>
        <dbReference type="ARBA" id="ARBA00022695"/>
    </source>
</evidence>
<dbReference type="Gene3D" id="3.40.50.620">
    <property type="entry name" value="HUPs"/>
    <property type="match status" value="1"/>
</dbReference>
<dbReference type="HAMAP" id="MF_00151">
    <property type="entry name" value="PPAT_bact"/>
    <property type="match status" value="1"/>
</dbReference>
<comment type="similarity">
    <text evidence="9">Belongs to the bacterial CoaD family.</text>
</comment>
<feature type="binding site" evidence="9">
    <location>
        <position position="42"/>
    </location>
    <ligand>
        <name>substrate</name>
    </ligand>
</feature>
<evidence type="ECO:0000256" key="6">
    <source>
        <dbReference type="ARBA" id="ARBA00022842"/>
    </source>
</evidence>
<sequence>MRRIGIYPGTFDPVTRGHEDIIRRAGALCDRLYVAVAQGHHKQSLFSLEDRLDLMRTVCADLHGNGEVIPVAFDGLLVDACRQYRASLIIRGIRSVADYEYEHQLSGMNRHLLPGVETVFLITTDRYSFVSSSLIRETARLGGDVGELVHPYVKNFLTVKICKDC</sequence>
<feature type="binding site" evidence="9">
    <location>
        <position position="18"/>
    </location>
    <ligand>
        <name>ATP</name>
        <dbReference type="ChEBI" id="CHEBI:30616"/>
    </ligand>
</feature>
<feature type="binding site" evidence="9">
    <location>
        <begin position="10"/>
        <end position="11"/>
    </location>
    <ligand>
        <name>ATP</name>
        <dbReference type="ChEBI" id="CHEBI:30616"/>
    </ligand>
</feature>
<dbReference type="OrthoDB" id="9806661at2"/>
<dbReference type="UniPathway" id="UPA00241">
    <property type="reaction ID" value="UER00355"/>
</dbReference>
<feature type="binding site" evidence="9">
    <location>
        <begin position="127"/>
        <end position="133"/>
    </location>
    <ligand>
        <name>ATP</name>
        <dbReference type="ChEBI" id="CHEBI:30616"/>
    </ligand>
</feature>
<protein>
    <recommendedName>
        <fullName evidence="9">Phosphopantetheine adenylyltransferase</fullName>
        <ecNumber evidence="9">2.7.7.3</ecNumber>
    </recommendedName>
    <alternativeName>
        <fullName evidence="9">Dephospho-CoA pyrophosphorylase</fullName>
    </alternativeName>
    <alternativeName>
        <fullName evidence="9">Pantetheine-phosphate adenylyltransferase</fullName>
        <shortName evidence="9">PPAT</shortName>
    </alternativeName>
</protein>
<feature type="binding site" evidence="9">
    <location>
        <position position="102"/>
    </location>
    <ligand>
        <name>ATP</name>
        <dbReference type="ChEBI" id="CHEBI:30616"/>
    </ligand>
</feature>
<dbReference type="InterPro" id="IPR014729">
    <property type="entry name" value="Rossmann-like_a/b/a_fold"/>
</dbReference>